<keyword evidence="10" id="KW-1185">Reference proteome</keyword>
<feature type="transmembrane region" description="Helical" evidence="7">
    <location>
        <begin position="249"/>
        <end position="268"/>
    </location>
</feature>
<evidence type="ECO:0000256" key="6">
    <source>
        <dbReference type="SAM" id="MobiDB-lite"/>
    </source>
</evidence>
<feature type="region of interest" description="Disordered" evidence="6">
    <location>
        <begin position="1"/>
        <end position="21"/>
    </location>
</feature>
<protein>
    <submittedName>
        <fullName evidence="9">Sugar phosphate permease</fullName>
    </submittedName>
</protein>
<evidence type="ECO:0000256" key="7">
    <source>
        <dbReference type="SAM" id="Phobius"/>
    </source>
</evidence>
<evidence type="ECO:0000259" key="8">
    <source>
        <dbReference type="PROSITE" id="PS50850"/>
    </source>
</evidence>
<feature type="transmembrane region" description="Helical" evidence="7">
    <location>
        <begin position="67"/>
        <end position="89"/>
    </location>
</feature>
<dbReference type="EMBL" id="SMFZ01000002">
    <property type="protein sequence ID" value="TCK21473.1"/>
    <property type="molecule type" value="Genomic_DNA"/>
</dbReference>
<reference evidence="9 10" key="1">
    <citation type="submission" date="2019-03" db="EMBL/GenBank/DDBJ databases">
        <title>Sequencing the genomes of 1000 actinobacteria strains.</title>
        <authorList>
            <person name="Klenk H.-P."/>
        </authorList>
    </citation>
    <scope>NUCLEOTIDE SEQUENCE [LARGE SCALE GENOMIC DNA]</scope>
    <source>
        <strain evidence="9 10">DSM 44969</strain>
    </source>
</reference>
<evidence type="ECO:0000256" key="3">
    <source>
        <dbReference type="ARBA" id="ARBA00022692"/>
    </source>
</evidence>
<dbReference type="InterPro" id="IPR000849">
    <property type="entry name" value="Sugar_P_transporter"/>
</dbReference>
<evidence type="ECO:0000313" key="9">
    <source>
        <dbReference type="EMBL" id="TCK21473.1"/>
    </source>
</evidence>
<dbReference type="Pfam" id="PF07690">
    <property type="entry name" value="MFS_1"/>
    <property type="match status" value="1"/>
</dbReference>
<keyword evidence="4 7" id="KW-1133">Transmembrane helix</keyword>
<keyword evidence="2" id="KW-1003">Cell membrane</keyword>
<evidence type="ECO:0000256" key="2">
    <source>
        <dbReference type="ARBA" id="ARBA00022475"/>
    </source>
</evidence>
<proteinExistence type="predicted"/>
<feature type="domain" description="Major facilitator superfamily (MFS) profile" evidence="8">
    <location>
        <begin position="31"/>
        <end position="439"/>
    </location>
</feature>
<keyword evidence="3 7" id="KW-0812">Transmembrane</keyword>
<evidence type="ECO:0000313" key="10">
    <source>
        <dbReference type="Proteomes" id="UP000295560"/>
    </source>
</evidence>
<comment type="subcellular location">
    <subcellularLocation>
        <location evidence="1">Cell membrane</location>
        <topology evidence="1">Multi-pass membrane protein</topology>
    </subcellularLocation>
</comment>
<feature type="transmembrane region" description="Helical" evidence="7">
    <location>
        <begin position="185"/>
        <end position="205"/>
    </location>
</feature>
<feature type="transmembrane region" description="Helical" evidence="7">
    <location>
        <begin position="348"/>
        <end position="370"/>
    </location>
</feature>
<dbReference type="GO" id="GO:0022857">
    <property type="term" value="F:transmembrane transporter activity"/>
    <property type="evidence" value="ECO:0007669"/>
    <property type="project" value="InterPro"/>
</dbReference>
<dbReference type="CDD" id="cd17319">
    <property type="entry name" value="MFS_ExuT_GudP_like"/>
    <property type="match status" value="1"/>
</dbReference>
<dbReference type="InterPro" id="IPR020846">
    <property type="entry name" value="MFS_dom"/>
</dbReference>
<dbReference type="AlphaFoldDB" id="A0A4R1HKI3"/>
<evidence type="ECO:0000256" key="1">
    <source>
        <dbReference type="ARBA" id="ARBA00004651"/>
    </source>
</evidence>
<keyword evidence="5 7" id="KW-0472">Membrane</keyword>
<feature type="transmembrane region" description="Helical" evidence="7">
    <location>
        <begin position="390"/>
        <end position="407"/>
    </location>
</feature>
<dbReference type="SUPFAM" id="SSF103473">
    <property type="entry name" value="MFS general substrate transporter"/>
    <property type="match status" value="1"/>
</dbReference>
<dbReference type="GO" id="GO:0005886">
    <property type="term" value="C:plasma membrane"/>
    <property type="evidence" value="ECO:0007669"/>
    <property type="project" value="UniProtKB-SubCell"/>
</dbReference>
<feature type="transmembrane region" description="Helical" evidence="7">
    <location>
        <begin position="413"/>
        <end position="435"/>
    </location>
</feature>
<evidence type="ECO:0000256" key="5">
    <source>
        <dbReference type="ARBA" id="ARBA00023136"/>
    </source>
</evidence>
<sequence length="441" mass="47330">MSVEKSDRVPDPAVESGPPARPRGKNLRWAVIGAITVLTITNYLDRGNLSVAAPLIRDDLGFSNTEMGLILSAFIWPYAIMNLPAGWAVDRWGPRLIMTLAAGLWSIAGALTGAARGVGVFLGLRVVLGVAEAPLFPAALKATSEWFPEHEKARATSIYIAATQVGLAIAPPITTALMLAFGWELMFVLVGLLGFVGVVGWVVVYRRPEDHPRLSPEEREYIGVDRREPVAVAHRSVGRDWARLFRYPTVWAMMLGAFCLQYVFWFYITWLPSYLESAQNFSITAAGLISALPYIAGGVAVIIGGRFSDRLVKRGMLAMHARRRTIAGGALLTGLALVATAFSDGPVLAVVLLTLGMFTYSLTTASYWALAADVVTTDRMVGSMGSIQNFAGFLGGAFAPIATGVIVDRAGGFVPALIVAAVLLVVTTVMYGGFVNRRLPV</sequence>
<dbReference type="InterPro" id="IPR036259">
    <property type="entry name" value="MFS_trans_sf"/>
</dbReference>
<dbReference type="Proteomes" id="UP000295560">
    <property type="component" value="Unassembled WGS sequence"/>
</dbReference>
<feature type="compositionally biased region" description="Basic and acidic residues" evidence="6">
    <location>
        <begin position="1"/>
        <end position="10"/>
    </location>
</feature>
<evidence type="ECO:0000256" key="4">
    <source>
        <dbReference type="ARBA" id="ARBA00022989"/>
    </source>
</evidence>
<dbReference type="InterPro" id="IPR050382">
    <property type="entry name" value="MFS_Na/Anion_cotransporter"/>
</dbReference>
<dbReference type="RefSeq" id="WP_165922503.1">
    <property type="nucleotide sequence ID" value="NZ_SMFZ01000002.1"/>
</dbReference>
<feature type="transmembrane region" description="Helical" evidence="7">
    <location>
        <begin position="325"/>
        <end position="342"/>
    </location>
</feature>
<organism evidence="9 10">
    <name type="scientific">Pseudonocardia endophytica</name>
    <dbReference type="NCBI Taxonomy" id="401976"/>
    <lineage>
        <taxon>Bacteria</taxon>
        <taxon>Bacillati</taxon>
        <taxon>Actinomycetota</taxon>
        <taxon>Actinomycetes</taxon>
        <taxon>Pseudonocardiales</taxon>
        <taxon>Pseudonocardiaceae</taxon>
        <taxon>Pseudonocardia</taxon>
    </lineage>
</organism>
<dbReference type="InterPro" id="IPR011701">
    <property type="entry name" value="MFS"/>
</dbReference>
<name>A0A4R1HKI3_PSEEN</name>
<feature type="transmembrane region" description="Helical" evidence="7">
    <location>
        <begin position="280"/>
        <end position="304"/>
    </location>
</feature>
<dbReference type="PROSITE" id="PS50850">
    <property type="entry name" value="MFS"/>
    <property type="match status" value="1"/>
</dbReference>
<dbReference type="Gene3D" id="1.20.1250.20">
    <property type="entry name" value="MFS general substrate transporter like domains"/>
    <property type="match status" value="2"/>
</dbReference>
<feature type="transmembrane region" description="Helical" evidence="7">
    <location>
        <begin position="27"/>
        <end position="44"/>
    </location>
</feature>
<dbReference type="PANTHER" id="PTHR11662">
    <property type="entry name" value="SOLUTE CARRIER FAMILY 17"/>
    <property type="match status" value="1"/>
</dbReference>
<feature type="transmembrane region" description="Helical" evidence="7">
    <location>
        <begin position="96"/>
        <end position="114"/>
    </location>
</feature>
<comment type="caution">
    <text evidence="9">The sequence shown here is derived from an EMBL/GenBank/DDBJ whole genome shotgun (WGS) entry which is preliminary data.</text>
</comment>
<dbReference type="PANTHER" id="PTHR11662:SF399">
    <property type="entry name" value="FI19708P1-RELATED"/>
    <property type="match status" value="1"/>
</dbReference>
<accession>A0A4R1HKI3</accession>
<dbReference type="PIRSF" id="PIRSF002808">
    <property type="entry name" value="Hexose_phosphate_transp"/>
    <property type="match status" value="1"/>
</dbReference>
<gene>
    <name evidence="9" type="ORF">EV378_5460</name>
</gene>